<sequence length="171" mass="18331">MSDPDADVDPTDGRHETLNERLDRNWNEILQELRVTQTGTQILTGFLLTIAFQPTFKGLTAFQHGVYLILVSAAVLTTALGLAPVNLHRALFRQHARAAIVGTAHLILRIVLAGVGLVLTGTVLLIFDVTVGRAAAWIAAGVTLVLLVLIAALPTLMTRLHQVPGPQPGKP</sequence>
<reference evidence="3" key="1">
    <citation type="journal article" date="2019" name="Int. J. Syst. Evol. Microbiol.">
        <title>The Global Catalogue of Microorganisms (GCM) 10K type strain sequencing project: providing services to taxonomists for standard genome sequencing and annotation.</title>
        <authorList>
            <consortium name="The Broad Institute Genomics Platform"/>
            <consortium name="The Broad Institute Genome Sequencing Center for Infectious Disease"/>
            <person name="Wu L."/>
            <person name="Ma J."/>
        </authorList>
    </citation>
    <scope>NUCLEOTIDE SEQUENCE [LARGE SCALE GENOMIC DNA]</scope>
    <source>
        <strain evidence="3">JCM 16929</strain>
    </source>
</reference>
<evidence type="ECO:0000256" key="1">
    <source>
        <dbReference type="SAM" id="Phobius"/>
    </source>
</evidence>
<organism evidence="2 3">
    <name type="scientific">Microlunatus ginsengisoli</name>
    <dbReference type="NCBI Taxonomy" id="363863"/>
    <lineage>
        <taxon>Bacteria</taxon>
        <taxon>Bacillati</taxon>
        <taxon>Actinomycetota</taxon>
        <taxon>Actinomycetes</taxon>
        <taxon>Propionibacteriales</taxon>
        <taxon>Propionibacteriaceae</taxon>
        <taxon>Microlunatus</taxon>
    </lineage>
</organism>
<feature type="transmembrane region" description="Helical" evidence="1">
    <location>
        <begin position="65"/>
        <end position="85"/>
    </location>
</feature>
<name>A0ABP7AI50_9ACTN</name>
<keyword evidence="1" id="KW-0472">Membrane</keyword>
<comment type="caution">
    <text evidence="2">The sequence shown here is derived from an EMBL/GenBank/DDBJ whole genome shotgun (WGS) entry which is preliminary data.</text>
</comment>
<dbReference type="InterPro" id="IPR046291">
    <property type="entry name" value="DUF6328"/>
</dbReference>
<proteinExistence type="predicted"/>
<keyword evidence="1" id="KW-1133">Transmembrane helix</keyword>
<dbReference type="Proteomes" id="UP001501490">
    <property type="component" value="Unassembled WGS sequence"/>
</dbReference>
<evidence type="ECO:0000313" key="2">
    <source>
        <dbReference type="EMBL" id="GAA3632440.1"/>
    </source>
</evidence>
<keyword evidence="3" id="KW-1185">Reference proteome</keyword>
<evidence type="ECO:0000313" key="3">
    <source>
        <dbReference type="Proteomes" id="UP001501490"/>
    </source>
</evidence>
<keyword evidence="1" id="KW-0812">Transmembrane</keyword>
<feature type="transmembrane region" description="Helical" evidence="1">
    <location>
        <begin position="106"/>
        <end position="127"/>
    </location>
</feature>
<protein>
    <recommendedName>
        <fullName evidence="4">Sodium:proton antiporter</fullName>
    </recommendedName>
</protein>
<dbReference type="EMBL" id="BAABAB010000029">
    <property type="protein sequence ID" value="GAA3632440.1"/>
    <property type="molecule type" value="Genomic_DNA"/>
</dbReference>
<evidence type="ECO:0008006" key="4">
    <source>
        <dbReference type="Google" id="ProtNLM"/>
    </source>
</evidence>
<dbReference type="RefSeq" id="WP_344807655.1">
    <property type="nucleotide sequence ID" value="NZ_BAABAB010000029.1"/>
</dbReference>
<dbReference type="Pfam" id="PF19853">
    <property type="entry name" value="DUF6328"/>
    <property type="match status" value="1"/>
</dbReference>
<accession>A0ABP7AI50</accession>
<gene>
    <name evidence="2" type="ORF">GCM10022236_38740</name>
</gene>
<feature type="transmembrane region" description="Helical" evidence="1">
    <location>
        <begin position="133"/>
        <end position="153"/>
    </location>
</feature>